<evidence type="ECO:0000256" key="3">
    <source>
        <dbReference type="ARBA" id="ARBA00022475"/>
    </source>
</evidence>
<keyword evidence="6 7" id="KW-0472">Membrane</keyword>
<evidence type="ECO:0000313" key="9">
    <source>
        <dbReference type="Proteomes" id="UP000002247"/>
    </source>
</evidence>
<comment type="subcellular location">
    <subcellularLocation>
        <location evidence="1">Cell membrane</location>
        <topology evidence="1">Multi-pass membrane protein</topology>
    </subcellularLocation>
</comment>
<evidence type="ECO:0000256" key="7">
    <source>
        <dbReference type="SAM" id="Phobius"/>
    </source>
</evidence>
<dbReference type="PANTHER" id="PTHR33884">
    <property type="entry name" value="UPF0410 PROTEIN YMGE"/>
    <property type="match status" value="1"/>
</dbReference>
<sequence length="110" mass="11531">MYTLATAPLANTTLLANEVLASATEYTKYGWIGYIIIGGLAGWIASKFLGTDAQQGVLLNVVFGVVGGLLGGWLLSLLSIGGTGGLIFTFVTALIGAVILIWIWKLISKK</sequence>
<dbReference type="eggNOG" id="COG2261">
    <property type="taxonomic scope" value="Bacteria"/>
</dbReference>
<feature type="transmembrane region" description="Helical" evidence="7">
    <location>
        <begin position="57"/>
        <end position="80"/>
    </location>
</feature>
<proteinExistence type="inferred from homology"/>
<dbReference type="Pfam" id="PF04226">
    <property type="entry name" value="Transgly_assoc"/>
    <property type="match status" value="1"/>
</dbReference>
<gene>
    <name evidence="8" type="ordered locus">Srot_1750</name>
</gene>
<accession>D6Z8D0</accession>
<evidence type="ECO:0000256" key="4">
    <source>
        <dbReference type="ARBA" id="ARBA00022692"/>
    </source>
</evidence>
<dbReference type="KEGG" id="srt:Srot_1750"/>
<evidence type="ECO:0000313" key="8">
    <source>
        <dbReference type="EMBL" id="ADG98210.1"/>
    </source>
</evidence>
<dbReference type="EMBL" id="CP001958">
    <property type="protein sequence ID" value="ADG98210.1"/>
    <property type="molecule type" value="Genomic_DNA"/>
</dbReference>
<keyword evidence="4 7" id="KW-0812">Transmembrane</keyword>
<dbReference type="HOGENOM" id="CLU_160040_0_0_11"/>
<feature type="transmembrane region" description="Helical" evidence="7">
    <location>
        <begin position="86"/>
        <end position="107"/>
    </location>
</feature>
<comment type="similarity">
    <text evidence="2">Belongs to the UPF0410 family.</text>
</comment>
<protein>
    <submittedName>
        <fullName evidence="8">Transglycosylase-associated protein</fullName>
    </submittedName>
</protein>
<evidence type="ECO:0000256" key="2">
    <source>
        <dbReference type="ARBA" id="ARBA00011006"/>
    </source>
</evidence>
<feature type="transmembrane region" description="Helical" evidence="7">
    <location>
        <begin position="31"/>
        <end position="50"/>
    </location>
</feature>
<dbReference type="STRING" id="640132.Srot_1750"/>
<evidence type="ECO:0000256" key="5">
    <source>
        <dbReference type="ARBA" id="ARBA00022989"/>
    </source>
</evidence>
<dbReference type="AlphaFoldDB" id="D6Z8D0"/>
<keyword evidence="9" id="KW-1185">Reference proteome</keyword>
<organism evidence="8 9">
    <name type="scientific">Segniliparus rotundus (strain ATCC BAA-972 / CDC 1076 / CIP 108378 / DSM 44985 / JCM 13578)</name>
    <dbReference type="NCBI Taxonomy" id="640132"/>
    <lineage>
        <taxon>Bacteria</taxon>
        <taxon>Bacillati</taxon>
        <taxon>Actinomycetota</taxon>
        <taxon>Actinomycetes</taxon>
        <taxon>Mycobacteriales</taxon>
        <taxon>Segniliparaceae</taxon>
        <taxon>Segniliparus</taxon>
    </lineage>
</organism>
<dbReference type="InterPro" id="IPR007341">
    <property type="entry name" value="Transgly_assoc"/>
</dbReference>
<reference evidence="8 9" key="1">
    <citation type="journal article" date="2010" name="Stand. Genomic Sci.">
        <title>Complete genome sequence of Segniliparus rotundus type strain (CDC 1076).</title>
        <authorList>
            <person name="Sikorski J."/>
            <person name="Lapidus A."/>
            <person name="Copeland A."/>
            <person name="Misra M."/>
            <person name="Glavina Del Rio T."/>
            <person name="Nolan M."/>
            <person name="Lucas S."/>
            <person name="Chen F."/>
            <person name="Tice H."/>
            <person name="Cheng J.F."/>
            <person name="Jando M."/>
            <person name="Schneider S."/>
            <person name="Bruce D."/>
            <person name="Goodwin L."/>
            <person name="Pitluck S."/>
            <person name="Liolios K."/>
            <person name="Mikhailova N."/>
            <person name="Pati A."/>
            <person name="Ivanova N."/>
            <person name="Mavromatis K."/>
            <person name="Chen A."/>
            <person name="Palaniappan K."/>
            <person name="Chertkov O."/>
            <person name="Land M."/>
            <person name="Hauser L."/>
            <person name="Chang Y.J."/>
            <person name="Jeffries C.D."/>
            <person name="Brettin T."/>
            <person name="Detter J.C."/>
            <person name="Han C."/>
            <person name="Rohde M."/>
            <person name="Goker M."/>
            <person name="Bristow J."/>
            <person name="Eisen J.A."/>
            <person name="Markowitz V."/>
            <person name="Hugenholtz P."/>
            <person name="Kyrpides N.C."/>
            <person name="Klenk H.P."/>
        </authorList>
    </citation>
    <scope>NUCLEOTIDE SEQUENCE [LARGE SCALE GENOMIC DNA]</scope>
    <source>
        <strain evidence="9">ATCC BAA-972 / CDC 1076 / CIP 108378 / DSM 44985 / JCM 13578</strain>
    </source>
</reference>
<name>D6Z8D0_SEGRD</name>
<evidence type="ECO:0000256" key="1">
    <source>
        <dbReference type="ARBA" id="ARBA00004651"/>
    </source>
</evidence>
<evidence type="ECO:0000256" key="6">
    <source>
        <dbReference type="ARBA" id="ARBA00023136"/>
    </source>
</evidence>
<dbReference type="GO" id="GO:0005886">
    <property type="term" value="C:plasma membrane"/>
    <property type="evidence" value="ECO:0007669"/>
    <property type="project" value="UniProtKB-SubCell"/>
</dbReference>
<keyword evidence="5 7" id="KW-1133">Transmembrane helix</keyword>
<dbReference type="Proteomes" id="UP000002247">
    <property type="component" value="Chromosome"/>
</dbReference>
<keyword evidence="3" id="KW-1003">Cell membrane</keyword>
<dbReference type="RefSeq" id="WP_013138663.1">
    <property type="nucleotide sequence ID" value="NC_014168.1"/>
</dbReference>
<dbReference type="PANTHER" id="PTHR33884:SF3">
    <property type="entry name" value="UPF0410 PROTEIN YMGE"/>
    <property type="match status" value="1"/>
</dbReference>